<comment type="caution">
    <text evidence="1">The sequence shown here is derived from an EMBL/GenBank/DDBJ whole genome shotgun (WGS) entry which is preliminary data.</text>
</comment>
<organism evidence="1 2">
    <name type="scientific">Ambispora leptoticha</name>
    <dbReference type="NCBI Taxonomy" id="144679"/>
    <lineage>
        <taxon>Eukaryota</taxon>
        <taxon>Fungi</taxon>
        <taxon>Fungi incertae sedis</taxon>
        <taxon>Mucoromycota</taxon>
        <taxon>Glomeromycotina</taxon>
        <taxon>Glomeromycetes</taxon>
        <taxon>Archaeosporales</taxon>
        <taxon>Ambisporaceae</taxon>
        <taxon>Ambispora</taxon>
    </lineage>
</organism>
<protein>
    <submittedName>
        <fullName evidence="1">420_t:CDS:1</fullName>
    </submittedName>
</protein>
<keyword evidence="2" id="KW-1185">Reference proteome</keyword>
<feature type="non-terminal residue" evidence="1">
    <location>
        <position position="96"/>
    </location>
</feature>
<reference evidence="1" key="1">
    <citation type="submission" date="2021-06" db="EMBL/GenBank/DDBJ databases">
        <authorList>
            <person name="Kallberg Y."/>
            <person name="Tangrot J."/>
            <person name="Rosling A."/>
        </authorList>
    </citation>
    <scope>NUCLEOTIDE SEQUENCE</scope>
    <source>
        <strain evidence="1">FL130A</strain>
    </source>
</reference>
<sequence>DLCEDVPPTEVEKYKKEKKMVEKITNVLLPNHKIKVRFVKNREYKGVTLPIDVEPKIVYAVCFNIKHLLELEEEDPGIFMDVVAHELAHAEVFKNP</sequence>
<feature type="non-terminal residue" evidence="1">
    <location>
        <position position="1"/>
    </location>
</feature>
<evidence type="ECO:0000313" key="2">
    <source>
        <dbReference type="Proteomes" id="UP000789508"/>
    </source>
</evidence>
<gene>
    <name evidence="1" type="ORF">ALEPTO_LOCUS14547</name>
</gene>
<name>A0A9N9P168_9GLOM</name>
<dbReference type="AlphaFoldDB" id="A0A9N9P168"/>
<accession>A0A9N9P168</accession>
<dbReference type="Proteomes" id="UP000789508">
    <property type="component" value="Unassembled WGS sequence"/>
</dbReference>
<evidence type="ECO:0000313" key="1">
    <source>
        <dbReference type="EMBL" id="CAG8778597.1"/>
    </source>
</evidence>
<dbReference type="EMBL" id="CAJVPS010057350">
    <property type="protein sequence ID" value="CAG8778597.1"/>
    <property type="molecule type" value="Genomic_DNA"/>
</dbReference>
<proteinExistence type="predicted"/>